<feature type="signal peptide" evidence="5">
    <location>
        <begin position="1"/>
        <end position="20"/>
    </location>
</feature>
<keyword evidence="4" id="KW-0574">Periplasm</keyword>
<dbReference type="Proteomes" id="UP000664545">
    <property type="component" value="Unassembled WGS sequence"/>
</dbReference>
<evidence type="ECO:0000256" key="1">
    <source>
        <dbReference type="ARBA" id="ARBA00004418"/>
    </source>
</evidence>
<dbReference type="EMBL" id="JAFJZZ010000001">
    <property type="protein sequence ID" value="MBN7772910.1"/>
    <property type="molecule type" value="Genomic_DNA"/>
</dbReference>
<dbReference type="InterPro" id="IPR006059">
    <property type="entry name" value="SBP"/>
</dbReference>
<dbReference type="Pfam" id="PF13416">
    <property type="entry name" value="SBP_bac_8"/>
    <property type="match status" value="1"/>
</dbReference>
<evidence type="ECO:0000256" key="4">
    <source>
        <dbReference type="ARBA" id="ARBA00022764"/>
    </source>
</evidence>
<dbReference type="GO" id="GO:0019808">
    <property type="term" value="F:polyamine binding"/>
    <property type="evidence" value="ECO:0007669"/>
    <property type="project" value="InterPro"/>
</dbReference>
<evidence type="ECO:0000256" key="2">
    <source>
        <dbReference type="ARBA" id="ARBA00022448"/>
    </source>
</evidence>
<proteinExistence type="predicted"/>
<reference evidence="6" key="1">
    <citation type="submission" date="2021-02" db="EMBL/GenBank/DDBJ databases">
        <title>Abyssanaerobacter marinus gen.nov., sp., nov, anaerobic bacterium isolated from the Onnuri vent field of Indian Ocean and suggestion of Mogibacteriaceae fam. nov., and proposal of reclassification of ambiguous this family's genus member.</title>
        <authorList>
            <person name="Kim Y.J."/>
            <person name="Yang J.-A."/>
        </authorList>
    </citation>
    <scope>NUCLEOTIDE SEQUENCE</scope>
    <source>
        <strain evidence="6">DSM 2634</strain>
    </source>
</reference>
<keyword evidence="2" id="KW-0813">Transport</keyword>
<evidence type="ECO:0000313" key="6">
    <source>
        <dbReference type="EMBL" id="MBN7772910.1"/>
    </source>
</evidence>
<accession>A0A939D892</accession>
<gene>
    <name evidence="6" type="ORF">JYB65_05990</name>
</gene>
<feature type="chain" id="PRO_5039071434" evidence="5">
    <location>
        <begin position="21"/>
        <end position="360"/>
    </location>
</feature>
<comment type="subcellular location">
    <subcellularLocation>
        <location evidence="1">Periplasm</location>
    </subcellularLocation>
</comment>
<dbReference type="GO" id="GO:0042597">
    <property type="term" value="C:periplasmic space"/>
    <property type="evidence" value="ECO:0007669"/>
    <property type="project" value="UniProtKB-SubCell"/>
</dbReference>
<name>A0A939D892_CLOAM</name>
<dbReference type="PRINTS" id="PR00909">
    <property type="entry name" value="SPERMDNBNDNG"/>
</dbReference>
<dbReference type="SUPFAM" id="SSF53850">
    <property type="entry name" value="Periplasmic binding protein-like II"/>
    <property type="match status" value="1"/>
</dbReference>
<dbReference type="InterPro" id="IPR001188">
    <property type="entry name" value="Sperm_putr-bd"/>
</dbReference>
<dbReference type="CDD" id="cd13588">
    <property type="entry name" value="PBP2_polyamine_1"/>
    <property type="match status" value="1"/>
</dbReference>
<evidence type="ECO:0000256" key="5">
    <source>
        <dbReference type="SAM" id="SignalP"/>
    </source>
</evidence>
<keyword evidence="7" id="KW-1185">Reference proteome</keyword>
<comment type="caution">
    <text evidence="6">The sequence shown here is derived from an EMBL/GenBank/DDBJ whole genome shotgun (WGS) entry which is preliminary data.</text>
</comment>
<dbReference type="PANTHER" id="PTHR30222">
    <property type="entry name" value="SPERMIDINE/PUTRESCINE-BINDING PERIPLASMIC PROTEIN"/>
    <property type="match status" value="1"/>
</dbReference>
<organism evidence="6 7">
    <name type="scientific">Clostridium aminobutyricum</name>
    <dbReference type="NCBI Taxonomy" id="33953"/>
    <lineage>
        <taxon>Bacteria</taxon>
        <taxon>Bacillati</taxon>
        <taxon>Bacillota</taxon>
        <taxon>Clostridia</taxon>
        <taxon>Eubacteriales</taxon>
        <taxon>Clostridiaceae</taxon>
        <taxon>Clostridium</taxon>
    </lineage>
</organism>
<dbReference type="GO" id="GO:0015846">
    <property type="term" value="P:polyamine transport"/>
    <property type="evidence" value="ECO:0007669"/>
    <property type="project" value="InterPro"/>
</dbReference>
<dbReference type="AlphaFoldDB" id="A0A939D892"/>
<dbReference type="PANTHER" id="PTHR30222:SF17">
    <property type="entry name" value="SPERMIDINE_PUTRESCINE-BINDING PERIPLASMIC PROTEIN"/>
    <property type="match status" value="1"/>
</dbReference>
<evidence type="ECO:0000256" key="3">
    <source>
        <dbReference type="ARBA" id="ARBA00022729"/>
    </source>
</evidence>
<dbReference type="Gene3D" id="3.40.190.10">
    <property type="entry name" value="Periplasmic binding protein-like II"/>
    <property type="match status" value="2"/>
</dbReference>
<evidence type="ECO:0000313" key="7">
    <source>
        <dbReference type="Proteomes" id="UP000664545"/>
    </source>
</evidence>
<keyword evidence="3 5" id="KW-0732">Signal</keyword>
<dbReference type="RefSeq" id="WP_206581677.1">
    <property type="nucleotide sequence ID" value="NZ_JAFJZZ010000001.1"/>
</dbReference>
<dbReference type="PROSITE" id="PS51257">
    <property type="entry name" value="PROKAR_LIPOPROTEIN"/>
    <property type="match status" value="1"/>
</dbReference>
<protein>
    <submittedName>
        <fullName evidence="6">ABC transporter substrate-binding protein</fullName>
    </submittedName>
</protein>
<sequence>MRFKKLLVIALTLSLTLSMAACGSSQSSEEKKTDGEKTKLYVVNWKDYGSDDKEFIQAFEEKYNCEIVNTYMSSEEELLTKLRTAKEGEIDVCLPNCTILPAAIKEGLLTQIDTAKLENFDGMFDRFKTQKECFDGDKMYAVPFVWGSTAIAYNTEAIKEAPKTLAALFDKKYAGKIAFRDDYNDAVMAAAIVLGQDPNNPSDLEAIKSKLIDQKPLNRTYWKTGDEFSKLFAGKQISIGLMWSGQAASMKQAGEPIAFVVPEDGAIGWVDNWAIAKGSKNQELAYQFVDWMISKDFQYNWASKGGPAPVSQAAAESIDPAYAASAAMDEASLNRLYFMEYRSDEVKNTWNELWTEVKAQ</sequence>